<dbReference type="InterPro" id="IPR014001">
    <property type="entry name" value="Helicase_ATP-bd"/>
</dbReference>
<dbReference type="InterPro" id="IPR033454">
    <property type="entry name" value="RecG_wedge"/>
</dbReference>
<dbReference type="PROSITE" id="PS51192">
    <property type="entry name" value="HELICASE_ATP_BIND_1"/>
    <property type="match status" value="1"/>
</dbReference>
<keyword evidence="5" id="KW-0067">ATP-binding</keyword>
<evidence type="ECO:0000256" key="2">
    <source>
        <dbReference type="ARBA" id="ARBA00022763"/>
    </source>
</evidence>
<evidence type="ECO:0000256" key="3">
    <source>
        <dbReference type="ARBA" id="ARBA00022801"/>
    </source>
</evidence>
<dbReference type="CDD" id="cd04488">
    <property type="entry name" value="RecG_wedge_OBF"/>
    <property type="match status" value="1"/>
</dbReference>
<dbReference type="InterPro" id="IPR001650">
    <property type="entry name" value="Helicase_C-like"/>
</dbReference>
<evidence type="ECO:0000256" key="8">
    <source>
        <dbReference type="ARBA" id="ARBA00049819"/>
    </source>
</evidence>
<keyword evidence="13" id="KW-1185">Reference proteome</keyword>
<dbReference type="InterPro" id="IPR011545">
    <property type="entry name" value="DEAD/DEAH_box_helicase_dom"/>
</dbReference>
<dbReference type="GO" id="GO:0016787">
    <property type="term" value="F:hydrolase activity"/>
    <property type="evidence" value="ECO:0007669"/>
    <property type="project" value="UniProtKB-KW"/>
</dbReference>
<dbReference type="Pfam" id="PF19833">
    <property type="entry name" value="RecG_dom3_C"/>
    <property type="match status" value="1"/>
</dbReference>
<dbReference type="PROSITE" id="PS51194">
    <property type="entry name" value="HELICASE_CTER"/>
    <property type="match status" value="1"/>
</dbReference>
<dbReference type="SMART" id="SM00487">
    <property type="entry name" value="DEXDc"/>
    <property type="match status" value="1"/>
</dbReference>
<reference evidence="12 13" key="1">
    <citation type="submission" date="2024-06" db="EMBL/GenBank/DDBJ databases">
        <title>The Natural Products Discovery Center: Release of the First 8490 Sequenced Strains for Exploring Actinobacteria Biosynthetic Diversity.</title>
        <authorList>
            <person name="Kalkreuter E."/>
            <person name="Kautsar S.A."/>
            <person name="Yang D."/>
            <person name="Bader C.D."/>
            <person name="Teijaro C.N."/>
            <person name="Fluegel L."/>
            <person name="Davis C.M."/>
            <person name="Simpson J.R."/>
            <person name="Lauterbach L."/>
            <person name="Steele A.D."/>
            <person name="Gui C."/>
            <person name="Meng S."/>
            <person name="Li G."/>
            <person name="Viehrig K."/>
            <person name="Ye F."/>
            <person name="Su P."/>
            <person name="Kiefer A.F."/>
            <person name="Nichols A."/>
            <person name="Cepeda A.J."/>
            <person name="Yan W."/>
            <person name="Fan B."/>
            <person name="Jiang Y."/>
            <person name="Adhikari A."/>
            <person name="Zheng C.-J."/>
            <person name="Schuster L."/>
            <person name="Cowan T.M."/>
            <person name="Smanski M.J."/>
            <person name="Chevrette M.G."/>
            <person name="De Carvalho L.P.S."/>
            <person name="Shen B."/>
        </authorList>
    </citation>
    <scope>NUCLEOTIDE SEQUENCE [LARGE SCALE GENOMIC DNA]</scope>
    <source>
        <strain evidence="12 13">NPDC048946</strain>
    </source>
</reference>
<dbReference type="SMART" id="SM00490">
    <property type="entry name" value="HELICc"/>
    <property type="match status" value="1"/>
</dbReference>
<feature type="compositionally biased region" description="Acidic residues" evidence="9">
    <location>
        <begin position="524"/>
        <end position="544"/>
    </location>
</feature>
<dbReference type="Proteomes" id="UP001551482">
    <property type="component" value="Unassembled WGS sequence"/>
</dbReference>
<evidence type="ECO:0000313" key="12">
    <source>
        <dbReference type="EMBL" id="MEU8138365.1"/>
    </source>
</evidence>
<evidence type="ECO:0000256" key="5">
    <source>
        <dbReference type="ARBA" id="ARBA00022840"/>
    </source>
</evidence>
<protein>
    <recommendedName>
        <fullName evidence="8">Probable DNA 3'-5' helicase RecG</fullName>
    </recommendedName>
</protein>
<evidence type="ECO:0000256" key="7">
    <source>
        <dbReference type="ARBA" id="ARBA00023204"/>
    </source>
</evidence>
<dbReference type="PANTHER" id="PTHR47964:SF1">
    <property type="entry name" value="ATP-DEPENDENT DNA HELICASE HOMOLOG RECG, CHLOROPLASTIC"/>
    <property type="match status" value="1"/>
</dbReference>
<evidence type="ECO:0000256" key="6">
    <source>
        <dbReference type="ARBA" id="ARBA00023125"/>
    </source>
</evidence>
<dbReference type="InterPro" id="IPR045562">
    <property type="entry name" value="RecG_dom3_C"/>
</dbReference>
<name>A0ABV3DRI8_9ACTN</name>
<keyword evidence="4 12" id="KW-0347">Helicase</keyword>
<dbReference type="InterPro" id="IPR047112">
    <property type="entry name" value="RecG/Mfd"/>
</dbReference>
<keyword evidence="7" id="KW-0234">DNA repair</keyword>
<dbReference type="Gene3D" id="2.40.50.140">
    <property type="entry name" value="Nucleic acid-binding proteins"/>
    <property type="match status" value="1"/>
</dbReference>
<dbReference type="InterPro" id="IPR012340">
    <property type="entry name" value="NA-bd_OB-fold"/>
</dbReference>
<feature type="domain" description="Helicase C-terminal" evidence="11">
    <location>
        <begin position="478"/>
        <end position="679"/>
    </location>
</feature>
<dbReference type="CDD" id="cd17992">
    <property type="entry name" value="DEXHc_RecG"/>
    <property type="match status" value="1"/>
</dbReference>
<organism evidence="12 13">
    <name type="scientific">Streptodolium elevatio</name>
    <dbReference type="NCBI Taxonomy" id="3157996"/>
    <lineage>
        <taxon>Bacteria</taxon>
        <taxon>Bacillati</taxon>
        <taxon>Actinomycetota</taxon>
        <taxon>Actinomycetes</taxon>
        <taxon>Kitasatosporales</taxon>
        <taxon>Streptomycetaceae</taxon>
        <taxon>Streptodolium</taxon>
    </lineage>
</organism>
<dbReference type="SUPFAM" id="SSF50249">
    <property type="entry name" value="Nucleic acid-binding proteins"/>
    <property type="match status" value="1"/>
</dbReference>
<dbReference type="RefSeq" id="WP_358361626.1">
    <property type="nucleotide sequence ID" value="NZ_JBEZFP010000120.1"/>
</dbReference>
<dbReference type="SUPFAM" id="SSF52540">
    <property type="entry name" value="P-loop containing nucleoside triphosphate hydrolases"/>
    <property type="match status" value="2"/>
</dbReference>
<feature type="region of interest" description="Disordered" evidence="9">
    <location>
        <begin position="501"/>
        <end position="549"/>
    </location>
</feature>
<dbReference type="InterPro" id="IPR027417">
    <property type="entry name" value="P-loop_NTPase"/>
</dbReference>
<gene>
    <name evidence="12" type="primary">recG</name>
    <name evidence="12" type="ORF">AB0C36_33295</name>
</gene>
<comment type="caution">
    <text evidence="12">The sequence shown here is derived from an EMBL/GenBank/DDBJ whole genome shotgun (WGS) entry which is preliminary data.</text>
</comment>
<dbReference type="Gene3D" id="3.40.50.300">
    <property type="entry name" value="P-loop containing nucleotide triphosphate hydrolases"/>
    <property type="match status" value="2"/>
</dbReference>
<evidence type="ECO:0000256" key="9">
    <source>
        <dbReference type="SAM" id="MobiDB-lite"/>
    </source>
</evidence>
<dbReference type="EMBL" id="JBEZFP010000120">
    <property type="protein sequence ID" value="MEU8138365.1"/>
    <property type="molecule type" value="Genomic_DNA"/>
</dbReference>
<sequence length="752" mass="81757">MSRLDEPLAKLVGDRTAKVLAKSLGLGTVGDLLRHYPRRYAERGRLTDLSRLEVDEHITVMAEIAKVTARQFRNRRGNLLEVVVTDGRGNLKLTFFNQAWRERELRPGMRGLFSGKVARFRDELQLNQPDYQLMDQDDEDDSGAAQMFAGALIPVYPAAAAMPSWKLAQCVRVALDTLGEVGDPLPTDLLTRRDMPGLRQALQWIHLPSSWPEVNAARDRLKWDEAFVLQVALAQRRLAAQSQTAVSREARPDGLLTAFDARLPFTLTEGQVKVGTEIAADLAAEHPMHRLLQGEVGSGKTMIALRAMLTVVDAGGQAALLAPTEVLAQQHHRSIVEMLGSLAEGPGMLGGSEVGTKVSLLTGSMGVPARRAALLDLVTGEAGIVIGTHALIEDKVKFHDLGLVVVDEQHRFGVEQRDALRGKSERPPHLLVMTATPIPRTVAMTVFGDLETSVLDQLPSGRSPIATHVVPAREKPKFLDRAWERVREEVAKGHQAYVVCPRIGDEEDAPKPKKKAKGKKAAEEDLPPEAYLDDPDDMGADADDGGEKRPPLAVLDVAAGLESGPLRGLRVGVLHGRMAPDAKDDVMRRFTAGELDVLVATTVIEVGVNVPNATVMVIMDSERFGVSQLHQLRGRVGRGSAPGLCLLVSDMPAGTAARERLDAVAATLDGFELSRIDLEQRREGDVLGDAQSGSRSSLRMLAVVRDEDVIVAARDEASEIVARDPELTEHPDLRSALASLLDEDRAEYLDKG</sequence>
<keyword evidence="6" id="KW-0238">DNA-binding</keyword>
<keyword evidence="3 12" id="KW-0378">Hydrolase</keyword>
<dbReference type="Pfam" id="PF17191">
    <property type="entry name" value="RecG_wedge"/>
    <property type="match status" value="1"/>
</dbReference>
<evidence type="ECO:0000259" key="10">
    <source>
        <dbReference type="PROSITE" id="PS51192"/>
    </source>
</evidence>
<evidence type="ECO:0000259" key="11">
    <source>
        <dbReference type="PROSITE" id="PS51194"/>
    </source>
</evidence>
<accession>A0ABV3DRI8</accession>
<evidence type="ECO:0000313" key="13">
    <source>
        <dbReference type="Proteomes" id="UP001551482"/>
    </source>
</evidence>
<proteinExistence type="predicted"/>
<dbReference type="Pfam" id="PF00270">
    <property type="entry name" value="DEAD"/>
    <property type="match status" value="1"/>
</dbReference>
<dbReference type="PANTHER" id="PTHR47964">
    <property type="entry name" value="ATP-DEPENDENT DNA HELICASE HOMOLOG RECG, CHLOROPLASTIC"/>
    <property type="match status" value="1"/>
</dbReference>
<dbReference type="GO" id="GO:0003678">
    <property type="term" value="F:DNA helicase activity"/>
    <property type="evidence" value="ECO:0007669"/>
    <property type="project" value="UniProtKB-EC"/>
</dbReference>
<evidence type="ECO:0000256" key="1">
    <source>
        <dbReference type="ARBA" id="ARBA00022741"/>
    </source>
</evidence>
<dbReference type="Pfam" id="PF00271">
    <property type="entry name" value="Helicase_C"/>
    <property type="match status" value="1"/>
</dbReference>
<keyword evidence="2" id="KW-0227">DNA damage</keyword>
<dbReference type="NCBIfam" id="NF008167">
    <property type="entry name" value="PRK10917.2-1"/>
    <property type="match status" value="1"/>
</dbReference>
<evidence type="ECO:0000256" key="4">
    <source>
        <dbReference type="ARBA" id="ARBA00022806"/>
    </source>
</evidence>
<keyword evidence="1" id="KW-0547">Nucleotide-binding</keyword>
<feature type="domain" description="Helicase ATP-binding" evidence="10">
    <location>
        <begin position="281"/>
        <end position="455"/>
    </location>
</feature>